<dbReference type="GO" id="GO:0005737">
    <property type="term" value="C:cytoplasm"/>
    <property type="evidence" value="ECO:0007669"/>
    <property type="project" value="UniProtKB-SubCell"/>
</dbReference>
<comment type="similarity">
    <text evidence="1 7">Belongs to the endoribonuclease YbeY family.</text>
</comment>
<keyword evidence="7" id="KW-0698">rRNA processing</keyword>
<dbReference type="InterPro" id="IPR002036">
    <property type="entry name" value="YbeY"/>
</dbReference>
<dbReference type="AlphaFoldDB" id="A0A2H0TR20"/>
<comment type="subcellular location">
    <subcellularLocation>
        <location evidence="7">Cytoplasm</location>
    </subcellularLocation>
</comment>
<dbReference type="InterPro" id="IPR020549">
    <property type="entry name" value="YbeY_CS"/>
</dbReference>
<feature type="binding site" evidence="7">
    <location>
        <position position="151"/>
    </location>
    <ligand>
        <name>Zn(2+)</name>
        <dbReference type="ChEBI" id="CHEBI:29105"/>
        <note>catalytic</note>
    </ligand>
</feature>
<evidence type="ECO:0000256" key="4">
    <source>
        <dbReference type="ARBA" id="ARBA00022759"/>
    </source>
</evidence>
<keyword evidence="5 7" id="KW-0378">Hydrolase</keyword>
<dbReference type="PROSITE" id="PS01306">
    <property type="entry name" value="UPF0054"/>
    <property type="match status" value="1"/>
</dbReference>
<comment type="caution">
    <text evidence="8">The sequence shown here is derived from an EMBL/GenBank/DDBJ whole genome shotgun (WGS) entry which is preliminary data.</text>
</comment>
<organism evidence="8 9">
    <name type="scientific">Candidatus Magasanikbacteria bacterium CG10_big_fil_rev_8_21_14_0_10_47_10</name>
    <dbReference type="NCBI Taxonomy" id="1974652"/>
    <lineage>
        <taxon>Bacteria</taxon>
        <taxon>Candidatus Magasanikiibacteriota</taxon>
    </lineage>
</organism>
<comment type="cofactor">
    <cofactor evidence="7">
        <name>Zn(2+)</name>
        <dbReference type="ChEBI" id="CHEBI:29105"/>
    </cofactor>
    <text evidence="7">Binds 1 zinc ion.</text>
</comment>
<dbReference type="PANTHER" id="PTHR46986:SF1">
    <property type="entry name" value="ENDORIBONUCLEASE YBEY, CHLOROPLASTIC"/>
    <property type="match status" value="1"/>
</dbReference>
<dbReference type="Proteomes" id="UP000230154">
    <property type="component" value="Unassembled WGS sequence"/>
</dbReference>
<dbReference type="InterPro" id="IPR023091">
    <property type="entry name" value="MetalPrtase_cat_dom_sf_prd"/>
</dbReference>
<sequence>MHQQQITRQIRTFCHRCRMQNRKCQRFNTLTDCMSRCTVYVTVLPFGISKKTIQQVVFFTLKKTGHEGSVSVHCIGEKRMRGLNRLHRGVDRPTDVLSFSALEGMPPVADPDETDIGDIFIAIPVIKRQAKRFGITFRDEFYRMLVHGVLHLVGYDHEQKNDAERMFFLQESIVKKIV</sequence>
<feature type="binding site" evidence="7">
    <location>
        <position position="157"/>
    </location>
    <ligand>
        <name>Zn(2+)</name>
        <dbReference type="ChEBI" id="CHEBI:29105"/>
        <note>catalytic</note>
    </ligand>
</feature>
<evidence type="ECO:0000256" key="6">
    <source>
        <dbReference type="ARBA" id="ARBA00022833"/>
    </source>
</evidence>
<dbReference type="SUPFAM" id="SSF55486">
    <property type="entry name" value="Metalloproteases ('zincins'), catalytic domain"/>
    <property type="match status" value="1"/>
</dbReference>
<evidence type="ECO:0000256" key="7">
    <source>
        <dbReference type="HAMAP-Rule" id="MF_00009"/>
    </source>
</evidence>
<accession>A0A2H0TR20</accession>
<comment type="function">
    <text evidence="7">Single strand-specific metallo-endoribonuclease involved in late-stage 70S ribosome quality control and in maturation of the 3' terminus of the 16S rRNA.</text>
</comment>
<keyword evidence="2 7" id="KW-0540">Nuclease</keyword>
<reference evidence="9" key="1">
    <citation type="submission" date="2017-09" db="EMBL/GenBank/DDBJ databases">
        <title>Depth-based differentiation of microbial function through sediment-hosted aquifers and enrichment of novel symbionts in the deep terrestrial subsurface.</title>
        <authorList>
            <person name="Probst A.J."/>
            <person name="Ladd B."/>
            <person name="Jarett J.K."/>
            <person name="Geller-Mcgrath D.E."/>
            <person name="Sieber C.M.K."/>
            <person name="Emerson J.B."/>
            <person name="Anantharaman K."/>
            <person name="Thomas B.C."/>
            <person name="Malmstrom R."/>
            <person name="Stieglmeier M."/>
            <person name="Klingl A."/>
            <person name="Woyke T."/>
            <person name="Ryan C.M."/>
            <person name="Banfield J.F."/>
        </authorList>
    </citation>
    <scope>NUCLEOTIDE SEQUENCE [LARGE SCALE GENOMIC DNA]</scope>
</reference>
<keyword evidence="3 7" id="KW-0479">Metal-binding</keyword>
<dbReference type="GO" id="GO:0006364">
    <property type="term" value="P:rRNA processing"/>
    <property type="evidence" value="ECO:0007669"/>
    <property type="project" value="UniProtKB-UniRule"/>
</dbReference>
<dbReference type="HAMAP" id="MF_00009">
    <property type="entry name" value="Endoribonucl_YbeY"/>
    <property type="match status" value="1"/>
</dbReference>
<keyword evidence="4 7" id="KW-0255">Endonuclease</keyword>
<dbReference type="Gene3D" id="3.40.390.30">
    <property type="entry name" value="Metalloproteases ('zincins'), catalytic domain"/>
    <property type="match status" value="1"/>
</dbReference>
<keyword evidence="7" id="KW-0690">Ribosome biogenesis</keyword>
<gene>
    <name evidence="7 8" type="primary">ybeY</name>
    <name evidence="8" type="ORF">COU35_01775</name>
</gene>
<name>A0A2H0TR20_9BACT</name>
<dbReference type="EC" id="3.1.-.-" evidence="7"/>
<dbReference type="GO" id="GO:0008270">
    <property type="term" value="F:zinc ion binding"/>
    <property type="evidence" value="ECO:0007669"/>
    <property type="project" value="UniProtKB-UniRule"/>
</dbReference>
<dbReference type="EMBL" id="PFCB01000016">
    <property type="protein sequence ID" value="PIR74588.1"/>
    <property type="molecule type" value="Genomic_DNA"/>
</dbReference>
<dbReference type="GO" id="GO:0004521">
    <property type="term" value="F:RNA endonuclease activity"/>
    <property type="evidence" value="ECO:0007669"/>
    <property type="project" value="UniProtKB-UniRule"/>
</dbReference>
<keyword evidence="7" id="KW-0963">Cytoplasm</keyword>
<keyword evidence="6 7" id="KW-0862">Zinc</keyword>
<dbReference type="GO" id="GO:0004222">
    <property type="term" value="F:metalloendopeptidase activity"/>
    <property type="evidence" value="ECO:0007669"/>
    <property type="project" value="InterPro"/>
</dbReference>
<dbReference type="Pfam" id="PF02130">
    <property type="entry name" value="YbeY"/>
    <property type="match status" value="1"/>
</dbReference>
<evidence type="ECO:0000256" key="3">
    <source>
        <dbReference type="ARBA" id="ARBA00022723"/>
    </source>
</evidence>
<evidence type="ECO:0000256" key="1">
    <source>
        <dbReference type="ARBA" id="ARBA00010875"/>
    </source>
</evidence>
<protein>
    <recommendedName>
        <fullName evidence="7">Endoribonuclease YbeY</fullName>
        <ecNumber evidence="7">3.1.-.-</ecNumber>
    </recommendedName>
</protein>
<dbReference type="PANTHER" id="PTHR46986">
    <property type="entry name" value="ENDORIBONUCLEASE YBEY, CHLOROPLASTIC"/>
    <property type="match status" value="1"/>
</dbReference>
<evidence type="ECO:0000256" key="5">
    <source>
        <dbReference type="ARBA" id="ARBA00022801"/>
    </source>
</evidence>
<feature type="binding site" evidence="7">
    <location>
        <position position="147"/>
    </location>
    <ligand>
        <name>Zn(2+)</name>
        <dbReference type="ChEBI" id="CHEBI:29105"/>
        <note>catalytic</note>
    </ligand>
</feature>
<dbReference type="NCBIfam" id="TIGR00043">
    <property type="entry name" value="rRNA maturation RNase YbeY"/>
    <property type="match status" value="1"/>
</dbReference>
<evidence type="ECO:0000313" key="8">
    <source>
        <dbReference type="EMBL" id="PIR74588.1"/>
    </source>
</evidence>
<proteinExistence type="inferred from homology"/>
<evidence type="ECO:0000313" key="9">
    <source>
        <dbReference type="Proteomes" id="UP000230154"/>
    </source>
</evidence>
<evidence type="ECO:0000256" key="2">
    <source>
        <dbReference type="ARBA" id="ARBA00022722"/>
    </source>
</evidence>